<evidence type="ECO:0000256" key="9">
    <source>
        <dbReference type="NCBIfam" id="TIGR01070"/>
    </source>
</evidence>
<dbReference type="SMART" id="SM00534">
    <property type="entry name" value="MUTSac"/>
    <property type="match status" value="1"/>
</dbReference>
<comment type="similarity">
    <text evidence="1">Belongs to the DNA mismatch repair MutS family.</text>
</comment>
<evidence type="ECO:0000256" key="7">
    <source>
        <dbReference type="ARBA" id="ARBA00023204"/>
    </source>
</evidence>
<evidence type="ECO:0000256" key="3">
    <source>
        <dbReference type="ARBA" id="ARBA00022741"/>
    </source>
</evidence>
<proteinExistence type="inferred from homology"/>
<evidence type="ECO:0000256" key="8">
    <source>
        <dbReference type="ARBA" id="ARBA00024647"/>
    </source>
</evidence>
<dbReference type="InterPro" id="IPR007861">
    <property type="entry name" value="DNA_mismatch_repair_MutS_clamp"/>
</dbReference>
<dbReference type="PANTHER" id="PTHR11361">
    <property type="entry name" value="DNA MISMATCH REPAIR PROTEIN MUTS FAMILY MEMBER"/>
    <property type="match status" value="1"/>
</dbReference>
<organism evidence="11 12">
    <name type="scientific">Anaerobranca californiensis DSM 14826</name>
    <dbReference type="NCBI Taxonomy" id="1120989"/>
    <lineage>
        <taxon>Bacteria</taxon>
        <taxon>Bacillati</taxon>
        <taxon>Bacillota</taxon>
        <taxon>Clostridia</taxon>
        <taxon>Eubacteriales</taxon>
        <taxon>Proteinivoracaceae</taxon>
        <taxon>Anaerobranca</taxon>
    </lineage>
</organism>
<dbReference type="Pfam" id="PF05190">
    <property type="entry name" value="MutS_IV"/>
    <property type="match status" value="1"/>
</dbReference>
<keyword evidence="6" id="KW-0238">DNA-binding</keyword>
<dbReference type="PROSITE" id="PS00486">
    <property type="entry name" value="DNA_MISMATCH_REPAIR_2"/>
    <property type="match status" value="1"/>
</dbReference>
<gene>
    <name evidence="11" type="ORF">SAMN02745227_00046</name>
</gene>
<evidence type="ECO:0000256" key="1">
    <source>
        <dbReference type="ARBA" id="ARBA00006271"/>
    </source>
</evidence>
<keyword evidence="7" id="KW-0234">DNA repair</keyword>
<dbReference type="NCBIfam" id="NF003810">
    <property type="entry name" value="PRK05399.1"/>
    <property type="match status" value="1"/>
</dbReference>
<dbReference type="STRING" id="1120989.SAMN02745227_00046"/>
<keyword evidence="12" id="KW-1185">Reference proteome</keyword>
<dbReference type="SUPFAM" id="SSF48334">
    <property type="entry name" value="DNA repair protein MutS, domain III"/>
    <property type="match status" value="1"/>
</dbReference>
<evidence type="ECO:0000256" key="6">
    <source>
        <dbReference type="ARBA" id="ARBA00023125"/>
    </source>
</evidence>
<dbReference type="SMART" id="SM00533">
    <property type="entry name" value="MUTSd"/>
    <property type="match status" value="1"/>
</dbReference>
<dbReference type="Pfam" id="PF05192">
    <property type="entry name" value="MutS_III"/>
    <property type="match status" value="1"/>
</dbReference>
<dbReference type="InterPro" id="IPR036187">
    <property type="entry name" value="DNA_mismatch_repair_MutS_sf"/>
</dbReference>
<evidence type="ECO:0000256" key="2">
    <source>
        <dbReference type="ARBA" id="ARBA00021982"/>
    </source>
</evidence>
<evidence type="ECO:0000256" key="4">
    <source>
        <dbReference type="ARBA" id="ARBA00022763"/>
    </source>
</evidence>
<dbReference type="GO" id="GO:0005524">
    <property type="term" value="F:ATP binding"/>
    <property type="evidence" value="ECO:0007669"/>
    <property type="project" value="UniProtKB-UniRule"/>
</dbReference>
<dbReference type="Proteomes" id="UP000243547">
    <property type="component" value="Unassembled WGS sequence"/>
</dbReference>
<dbReference type="EMBL" id="FRAI01000005">
    <property type="protein sequence ID" value="SHJ55839.1"/>
    <property type="molecule type" value="Genomic_DNA"/>
</dbReference>
<dbReference type="GO" id="GO:0006298">
    <property type="term" value="P:mismatch repair"/>
    <property type="evidence" value="ECO:0007669"/>
    <property type="project" value="UniProtKB-UniRule"/>
</dbReference>
<dbReference type="FunFam" id="1.10.1420.10:FF:000001">
    <property type="entry name" value="DNA mismatch repair protein MutS"/>
    <property type="match status" value="1"/>
</dbReference>
<evidence type="ECO:0000313" key="11">
    <source>
        <dbReference type="EMBL" id="SHJ55839.1"/>
    </source>
</evidence>
<dbReference type="PIRSF" id="PIRSF037677">
    <property type="entry name" value="DNA_mis_repair_Msh6"/>
    <property type="match status" value="1"/>
</dbReference>
<dbReference type="Pfam" id="PF00488">
    <property type="entry name" value="MutS_V"/>
    <property type="match status" value="1"/>
</dbReference>
<accession>A0A1M6KA76</accession>
<comment type="function">
    <text evidence="8">This protein is involved in the repair of mismatches in DNA. It is possible that it carries out the mismatch recognition step. This protein has a weak ATPase activity.</text>
</comment>
<keyword evidence="4" id="KW-0227">DNA damage</keyword>
<dbReference type="GO" id="GO:0005829">
    <property type="term" value="C:cytosol"/>
    <property type="evidence" value="ECO:0007669"/>
    <property type="project" value="TreeGrafter"/>
</dbReference>
<dbReference type="AlphaFoldDB" id="A0A1M6KA76"/>
<dbReference type="GO" id="GO:0140664">
    <property type="term" value="F:ATP-dependent DNA damage sensor activity"/>
    <property type="evidence" value="ECO:0007669"/>
    <property type="project" value="InterPro"/>
</dbReference>
<dbReference type="Gene3D" id="1.10.1420.10">
    <property type="match status" value="2"/>
</dbReference>
<dbReference type="NCBIfam" id="TIGR01070">
    <property type="entry name" value="mutS1"/>
    <property type="match status" value="1"/>
</dbReference>
<feature type="domain" description="DNA mismatch repair proteins mutS family" evidence="10">
    <location>
        <begin position="428"/>
        <end position="444"/>
    </location>
</feature>
<dbReference type="InterPro" id="IPR005748">
    <property type="entry name" value="DNA_mismatch_repair_MutS"/>
</dbReference>
<dbReference type="InterPro" id="IPR017261">
    <property type="entry name" value="DNA_mismatch_repair_MutS/MSH"/>
</dbReference>
<reference evidence="12" key="1">
    <citation type="submission" date="2016-11" db="EMBL/GenBank/DDBJ databases">
        <authorList>
            <person name="Varghese N."/>
            <person name="Submissions S."/>
        </authorList>
    </citation>
    <scope>NUCLEOTIDE SEQUENCE [LARGE SCALE GENOMIC DNA]</scope>
    <source>
        <strain evidence="12">DSM 14826</strain>
    </source>
</reference>
<evidence type="ECO:0000256" key="5">
    <source>
        <dbReference type="ARBA" id="ARBA00022840"/>
    </source>
</evidence>
<evidence type="ECO:0000313" key="12">
    <source>
        <dbReference type="Proteomes" id="UP000243547"/>
    </source>
</evidence>
<name>A0A1M6KA76_9FIRM</name>
<keyword evidence="3" id="KW-0547">Nucleotide-binding</keyword>
<dbReference type="GO" id="GO:0030983">
    <property type="term" value="F:mismatched DNA binding"/>
    <property type="evidence" value="ECO:0007669"/>
    <property type="project" value="InterPro"/>
</dbReference>
<dbReference type="Gene3D" id="3.40.50.300">
    <property type="entry name" value="P-loop containing nucleotide triphosphate hydrolases"/>
    <property type="match status" value="1"/>
</dbReference>
<dbReference type="InterPro" id="IPR045076">
    <property type="entry name" value="MutS"/>
</dbReference>
<dbReference type="FunFam" id="3.40.50.300:FF:001579">
    <property type="entry name" value="DNA mismatch repair protein MutS"/>
    <property type="match status" value="1"/>
</dbReference>
<protein>
    <recommendedName>
        <fullName evidence="2 9">DNA mismatch repair protein MutS</fullName>
    </recommendedName>
</protein>
<keyword evidence="5" id="KW-0067">ATP-binding</keyword>
<dbReference type="SUPFAM" id="SSF52540">
    <property type="entry name" value="P-loop containing nucleoside triphosphate hydrolases"/>
    <property type="match status" value="1"/>
</dbReference>
<dbReference type="InterPro" id="IPR027417">
    <property type="entry name" value="P-loop_NTPase"/>
</dbReference>
<dbReference type="InterPro" id="IPR000432">
    <property type="entry name" value="DNA_mismatch_repair_MutS_C"/>
</dbReference>
<dbReference type="CDD" id="cd03284">
    <property type="entry name" value="ABC_MutS1"/>
    <property type="match status" value="1"/>
</dbReference>
<dbReference type="InterPro" id="IPR007696">
    <property type="entry name" value="DNA_mismatch_repair_MutS_core"/>
</dbReference>
<sequence>MALDYSTIRNLEITTTIKDNKKEGSLLWVLDKTKSPMGGRKLKQWILNPLLQPELINYRLDIVEKLNNNLYITEKLSKLIDFIYDLERIGTKIVYNTVNPKDLVALKTSLSKLPLIKDSLLQLDHPPLNDLANKIVLLDDLVNIIDKGIVDNPPTHVKEGGIIKKGFNEELDKLKYTAENGRKWLGEYEHKLRLETGIKTLKIGYNKVFGYYIEVTRTNAHLVPESFQRKQTLANAERYFTAELKEYEELILSAADKIIQLEYNLFCDIRQRALDKINEIQRNSELIAELDCFCTFAIIASENKYTKPIVDTSDEIIIKAGRHPVIEQMIAKENFISNDTLMDCRDNRMLIITGPNMAGKSTYMRQVALITLMAQIGCFVPAKFAKIGIVDRIFTRVGASDDLSSGQSTFMVEMNELANILKNATKKSLIILDEVGRGTSTFDGMSIAQGAVEYILNPEILGAKTLFATHYHQLTSLEEKYSGIKNYSIAVKEENDQIIFLHSIIPGGSDKSYGIQVAKLAGVPSPVIRRAKDILHQLENGYGSNNEVAITKDDDLFSHAFEDYLEIIEELKDLDLNNITPIEAMMFLSSIKKKLERR</sequence>
<evidence type="ECO:0000259" key="10">
    <source>
        <dbReference type="PROSITE" id="PS00486"/>
    </source>
</evidence>
<dbReference type="PANTHER" id="PTHR11361:SF34">
    <property type="entry name" value="DNA MISMATCH REPAIR PROTEIN MSH1, MITOCHONDRIAL"/>
    <property type="match status" value="1"/>
</dbReference>